<dbReference type="STRING" id="555500.I215_00585"/>
<dbReference type="eggNOG" id="COG3828">
    <property type="taxonomic scope" value="Bacteria"/>
</dbReference>
<dbReference type="InterPro" id="IPR029062">
    <property type="entry name" value="Class_I_gatase-like"/>
</dbReference>
<protein>
    <submittedName>
        <fullName evidence="2">PKD domain-containing protein</fullName>
    </submittedName>
</protein>
<dbReference type="AlphaFoldDB" id="K2PVF0"/>
<dbReference type="Proteomes" id="UP000007364">
    <property type="component" value="Unassembled WGS sequence"/>
</dbReference>
<dbReference type="PATRIC" id="fig|555500.3.peg.122"/>
<keyword evidence="3" id="KW-1185">Reference proteome</keyword>
<comment type="caution">
    <text evidence="2">The sequence shown here is derived from an EMBL/GenBank/DDBJ whole genome shotgun (WGS) entry which is preliminary data.</text>
</comment>
<organism evidence="2 3">
    <name type="scientific">Galbibacter marinus</name>
    <dbReference type="NCBI Taxonomy" id="555500"/>
    <lineage>
        <taxon>Bacteria</taxon>
        <taxon>Pseudomonadati</taxon>
        <taxon>Bacteroidota</taxon>
        <taxon>Flavobacteriia</taxon>
        <taxon>Flavobacteriales</taxon>
        <taxon>Flavobacteriaceae</taxon>
        <taxon>Galbibacter</taxon>
    </lineage>
</organism>
<sequence length="265" mass="30425">MEPRQKNTQWHLLKMNLSMEKTFLLSLTLCFFFVGFAQQTQSNTKDQVLVFTKTSGFRHQSIETGVTLLEKLARQNDFKVTHTEDSLDFNSENLKNYKMVLFLSTTNDVLGPSGQKALQDFMHNGGSFMGIHAATDTEFNWPWYGRMIGAYFMGHPNNPNVRKAEMQVIDSDHASTKMLPTTTWQRIDEWYNFRNISDDIQVLLNLDESTYEGGTNGTHHPIAWYHEFEGARVFYTGGGHTKESFSEPLFVAHLLGGINYCLKRD</sequence>
<dbReference type="Pfam" id="PF06283">
    <property type="entry name" value="ThuA"/>
    <property type="match status" value="1"/>
</dbReference>
<dbReference type="SUPFAM" id="SSF52317">
    <property type="entry name" value="Class I glutamine amidotransferase-like"/>
    <property type="match status" value="1"/>
</dbReference>
<evidence type="ECO:0000313" key="3">
    <source>
        <dbReference type="Proteomes" id="UP000007364"/>
    </source>
</evidence>
<dbReference type="PANTHER" id="PTHR40469:SF2">
    <property type="entry name" value="GALACTOSE-BINDING DOMAIN-LIKE SUPERFAMILY PROTEIN"/>
    <property type="match status" value="1"/>
</dbReference>
<proteinExistence type="predicted"/>
<dbReference type="InterPro" id="IPR029010">
    <property type="entry name" value="ThuA-like"/>
</dbReference>
<dbReference type="EMBL" id="AMSG01000001">
    <property type="protein sequence ID" value="EKF56665.1"/>
    <property type="molecule type" value="Genomic_DNA"/>
</dbReference>
<reference evidence="2 3" key="1">
    <citation type="journal article" date="2012" name="J. Bacteriol.">
        <title>Genome Sequence of Galbibacter marinum Type Strain ck-I2-15.</title>
        <authorList>
            <person name="Lai Q."/>
            <person name="Li C."/>
            <person name="Shao Z."/>
        </authorList>
    </citation>
    <scope>NUCLEOTIDE SEQUENCE [LARGE SCALE GENOMIC DNA]</scope>
    <source>
        <strain evidence="3">ck-I2-15</strain>
    </source>
</reference>
<gene>
    <name evidence="2" type="ORF">I215_00585</name>
</gene>
<name>K2PVF0_9FLAO</name>
<dbReference type="Gene3D" id="3.40.50.880">
    <property type="match status" value="1"/>
</dbReference>
<evidence type="ECO:0000259" key="1">
    <source>
        <dbReference type="Pfam" id="PF06283"/>
    </source>
</evidence>
<dbReference type="PANTHER" id="PTHR40469">
    <property type="entry name" value="SECRETED GLYCOSYL HYDROLASE"/>
    <property type="match status" value="1"/>
</dbReference>
<accession>K2PVF0</accession>
<feature type="domain" description="ThuA-like" evidence="1">
    <location>
        <begin position="47"/>
        <end position="261"/>
    </location>
</feature>
<evidence type="ECO:0000313" key="2">
    <source>
        <dbReference type="EMBL" id="EKF56665.1"/>
    </source>
</evidence>